<dbReference type="EMBL" id="JAFCIX010000298">
    <property type="protein sequence ID" value="KAH6595541.1"/>
    <property type="molecule type" value="Genomic_DNA"/>
</dbReference>
<feature type="region of interest" description="Disordered" evidence="1">
    <location>
        <begin position="442"/>
        <end position="488"/>
    </location>
</feature>
<sequence>MSASRHLHDEDGSSSMKDTAKGSTQGSVPDYLLPGFEPSRATISQLCSALAAHNIPLPGSRQLKSVYVDLFERNLTIETRRAWVEQMQLVQPCAEGIVQVGSDGRSETLLHADSTPPRPSSISSPATPTAHAATVSAKTNLLRLLPIAGGQAKTLPKKRPASSDTTHGSSSSSNGNGSSIGNNTSGSIATKATPLLPRRVSFSSNKENAVDQVSDSPSARDRLASTMHSASALLRKISVPRRRPQNASTTTTTTTTISSTSMEQCPGGDTLTTTLTTEIPTTHGWSESMLGADAESESGTTEHNKMEAAAASDVASTTTTAAPSLFYHHNSIYDSLDDSISSTLHGDDHKEDVLHKRTRTCPDQTDRPPPSLASPARNITPTKIHVFGRSSPSCLSSSSSINLHSNSSVSSIDLASNDKLATNNDSSNINYNYHYSTTTTTATTAAPRYRNSPASKSPKSIYRRATSPTKTSTAATTSSQDNGTAPYRSKFYIDPYMPGVRSRVGGSAVHTNQTPLIHADSLFPDSVMLDSETNEDHHAPPKSPFAISAERVSARSVYPDPITSGQSDSLRTPKEAAKEIDDDSTVAEPDEGMSLYSDEVVETWESEKDGETKGSDSLYSKAASVSASTGTWWSFLLLFTCVMMVVVSIVAAGVYWQELNELVQMPFNEHHPAHALYVKMAHMYDHHSQIVVDHTLQVMGVIRDYTMDIALAIYALIGKYYAMGCRTAEDSAAVVIAYFQETTAALPIYTEKISAAATSLYAHASEVVAQSPWLVSLGVNLRVMATLIVREHLKLMHEVLAWGLALWSSLDLSTMHAILAEGARMTDIAVKQIADVSALVLDPVMEMVHSVLKG</sequence>
<dbReference type="InterPro" id="IPR011015">
    <property type="entry name" value="LEM/LEM-like_dom_sf"/>
</dbReference>
<dbReference type="SUPFAM" id="SSF63451">
    <property type="entry name" value="LEM domain"/>
    <property type="match status" value="1"/>
</dbReference>
<feature type="region of interest" description="Disordered" evidence="1">
    <location>
        <begin position="107"/>
        <end position="134"/>
    </location>
</feature>
<dbReference type="PANTHER" id="PTHR12019:SF9">
    <property type="entry name" value="THYMOPOIETIN"/>
    <property type="match status" value="1"/>
</dbReference>
<feature type="compositionally biased region" description="Low complexity" evidence="1">
    <location>
        <begin position="248"/>
        <end position="261"/>
    </location>
</feature>
<feature type="compositionally biased region" description="Acidic residues" evidence="1">
    <location>
        <begin position="580"/>
        <end position="591"/>
    </location>
</feature>
<feature type="region of interest" description="Disordered" evidence="1">
    <location>
        <begin position="148"/>
        <end position="223"/>
    </location>
</feature>
<keyword evidence="5" id="KW-1185">Reference proteome</keyword>
<dbReference type="SMART" id="SM01261">
    <property type="entry name" value="Thymopoietin"/>
    <property type="match status" value="1"/>
</dbReference>
<feature type="region of interest" description="Disordered" evidence="1">
    <location>
        <begin position="1"/>
        <end position="30"/>
    </location>
</feature>
<protein>
    <recommendedName>
        <fullName evidence="3">LEM-like domain-containing protein</fullName>
    </recommendedName>
</protein>
<dbReference type="Gene3D" id="1.10.720.40">
    <property type="match status" value="1"/>
</dbReference>
<keyword evidence="2" id="KW-0812">Transmembrane</keyword>
<organism evidence="4 5">
    <name type="scientific">Batrachochytrium salamandrivorans</name>
    <dbReference type="NCBI Taxonomy" id="1357716"/>
    <lineage>
        <taxon>Eukaryota</taxon>
        <taxon>Fungi</taxon>
        <taxon>Fungi incertae sedis</taxon>
        <taxon>Chytridiomycota</taxon>
        <taxon>Chytridiomycota incertae sedis</taxon>
        <taxon>Chytridiomycetes</taxon>
        <taxon>Rhizophydiales</taxon>
        <taxon>Rhizophydiales incertae sedis</taxon>
        <taxon>Batrachochytrium</taxon>
    </lineage>
</organism>
<evidence type="ECO:0000259" key="3">
    <source>
        <dbReference type="PROSITE" id="PS50955"/>
    </source>
</evidence>
<proteinExistence type="predicted"/>
<feature type="compositionally biased region" description="Polar residues" evidence="1">
    <location>
        <begin position="13"/>
        <end position="27"/>
    </location>
</feature>
<feature type="compositionally biased region" description="Basic and acidic residues" evidence="1">
    <location>
        <begin position="1"/>
        <end position="11"/>
    </location>
</feature>
<evidence type="ECO:0000256" key="1">
    <source>
        <dbReference type="SAM" id="MobiDB-lite"/>
    </source>
</evidence>
<feature type="region of interest" description="Disordered" evidence="1">
    <location>
        <begin position="359"/>
        <end position="382"/>
    </location>
</feature>
<keyword evidence="2" id="KW-0472">Membrane</keyword>
<feature type="compositionally biased region" description="Low complexity" evidence="1">
    <location>
        <begin position="162"/>
        <end position="187"/>
    </location>
</feature>
<gene>
    <name evidence="4" type="ORF">BASA50_005750</name>
</gene>
<feature type="compositionally biased region" description="Polar residues" evidence="1">
    <location>
        <begin position="201"/>
        <end position="217"/>
    </location>
</feature>
<feature type="compositionally biased region" description="Low complexity" evidence="1">
    <location>
        <begin position="465"/>
        <end position="479"/>
    </location>
</feature>
<dbReference type="InterPro" id="IPR051656">
    <property type="entry name" value="LEM_domain"/>
</dbReference>
<evidence type="ECO:0000313" key="5">
    <source>
        <dbReference type="Proteomes" id="UP001648503"/>
    </source>
</evidence>
<feature type="region of interest" description="Disordered" evidence="1">
    <location>
        <begin position="558"/>
        <end position="592"/>
    </location>
</feature>
<dbReference type="CDD" id="cd12935">
    <property type="entry name" value="LEM_like"/>
    <property type="match status" value="1"/>
</dbReference>
<evidence type="ECO:0000313" key="4">
    <source>
        <dbReference type="EMBL" id="KAH6595541.1"/>
    </source>
</evidence>
<dbReference type="Pfam" id="PF08198">
    <property type="entry name" value="Thymopoietin"/>
    <property type="match status" value="1"/>
</dbReference>
<evidence type="ECO:0000256" key="2">
    <source>
        <dbReference type="SAM" id="Phobius"/>
    </source>
</evidence>
<feature type="transmembrane region" description="Helical" evidence="2">
    <location>
        <begin position="632"/>
        <end position="656"/>
    </location>
</feature>
<dbReference type="PROSITE" id="PS50955">
    <property type="entry name" value="LEM_LIKE"/>
    <property type="match status" value="1"/>
</dbReference>
<reference evidence="4 5" key="1">
    <citation type="submission" date="2021-02" db="EMBL/GenBank/DDBJ databases">
        <title>Variation within the Batrachochytrium salamandrivorans European outbreak.</title>
        <authorList>
            <person name="Kelly M."/>
            <person name="Pasmans F."/>
            <person name="Shea T.P."/>
            <person name="Munoz J.F."/>
            <person name="Carranza S."/>
            <person name="Cuomo C.A."/>
            <person name="Martel A."/>
        </authorList>
    </citation>
    <scope>NUCLEOTIDE SEQUENCE [LARGE SCALE GENOMIC DNA]</scope>
    <source>
        <strain evidence="4 5">AMFP18/2</strain>
    </source>
</reference>
<comment type="caution">
    <text evidence="4">The sequence shown here is derived from an EMBL/GenBank/DDBJ whole genome shotgun (WGS) entry which is preliminary data.</text>
</comment>
<feature type="domain" description="LEM-like" evidence="3">
    <location>
        <begin position="35"/>
        <end position="78"/>
    </location>
</feature>
<keyword evidence="2" id="KW-1133">Transmembrane helix</keyword>
<dbReference type="InterPro" id="IPR013146">
    <property type="entry name" value="LEM-like_dom"/>
</dbReference>
<feature type="compositionally biased region" description="Low complexity" evidence="1">
    <location>
        <begin position="120"/>
        <end position="134"/>
    </location>
</feature>
<name>A0ABQ8FBW2_9FUNG</name>
<feature type="region of interest" description="Disordered" evidence="1">
    <location>
        <begin position="241"/>
        <end position="267"/>
    </location>
</feature>
<dbReference type="PANTHER" id="PTHR12019">
    <property type="entry name" value="LAMINA-ASSOCIATED POLYPEPTIDE THYMOPOIETIN"/>
    <property type="match status" value="1"/>
</dbReference>
<dbReference type="Proteomes" id="UP001648503">
    <property type="component" value="Unassembled WGS sequence"/>
</dbReference>
<accession>A0ABQ8FBW2</accession>